<accession>A0ABS2KZI8</accession>
<proteinExistence type="predicted"/>
<evidence type="ECO:0008006" key="3">
    <source>
        <dbReference type="Google" id="ProtNLM"/>
    </source>
</evidence>
<sequence length="80" mass="9042">MADQLGRLFDDKERTAVYAALGSGDDRAAVHRLIHIAAEHRHPLPARTCWDLHVWAHAHDAADRYAPVLARIKDPLDVER</sequence>
<protein>
    <recommendedName>
        <fullName evidence="3">HEAT repeat domain-containing protein</fullName>
    </recommendedName>
</protein>
<dbReference type="Proteomes" id="UP000703038">
    <property type="component" value="Unassembled WGS sequence"/>
</dbReference>
<name>A0ABS2KZI8_9NOCA</name>
<keyword evidence="2" id="KW-1185">Reference proteome</keyword>
<dbReference type="RefSeq" id="WP_204869984.1">
    <property type="nucleotide sequence ID" value="NZ_JAFBBK010000001.1"/>
</dbReference>
<comment type="caution">
    <text evidence="1">The sequence shown here is derived from an EMBL/GenBank/DDBJ whole genome shotgun (WGS) entry which is preliminary data.</text>
</comment>
<gene>
    <name evidence="1" type="ORF">JOE42_004091</name>
</gene>
<dbReference type="EMBL" id="JAFBBK010000001">
    <property type="protein sequence ID" value="MBM7417358.1"/>
    <property type="molecule type" value="Genomic_DNA"/>
</dbReference>
<reference evidence="1 2" key="1">
    <citation type="submission" date="2021-01" db="EMBL/GenBank/DDBJ databases">
        <title>Genomics of switchgrass bacterial isolates.</title>
        <authorList>
            <person name="Shade A."/>
        </authorList>
    </citation>
    <scope>NUCLEOTIDE SEQUENCE [LARGE SCALE GENOMIC DNA]</scope>
    <source>
        <strain evidence="1 2">PvP111</strain>
    </source>
</reference>
<organism evidence="1 2">
    <name type="scientific">Rhodococcoides corynebacterioides</name>
    <dbReference type="NCBI Taxonomy" id="53972"/>
    <lineage>
        <taxon>Bacteria</taxon>
        <taxon>Bacillati</taxon>
        <taxon>Actinomycetota</taxon>
        <taxon>Actinomycetes</taxon>
        <taxon>Mycobacteriales</taxon>
        <taxon>Nocardiaceae</taxon>
        <taxon>Rhodococcoides</taxon>
    </lineage>
</organism>
<evidence type="ECO:0000313" key="2">
    <source>
        <dbReference type="Proteomes" id="UP000703038"/>
    </source>
</evidence>
<evidence type="ECO:0000313" key="1">
    <source>
        <dbReference type="EMBL" id="MBM7417358.1"/>
    </source>
</evidence>